<feature type="compositionally biased region" description="Low complexity" evidence="1">
    <location>
        <begin position="78"/>
        <end position="160"/>
    </location>
</feature>
<evidence type="ECO:0000313" key="4">
    <source>
        <dbReference type="Proteomes" id="UP000325690"/>
    </source>
</evidence>
<feature type="compositionally biased region" description="Low complexity" evidence="1">
    <location>
        <begin position="53"/>
        <end position="67"/>
    </location>
</feature>
<name>A0A5N5UTR2_MYCPH</name>
<evidence type="ECO:0000256" key="2">
    <source>
        <dbReference type="SAM" id="Phobius"/>
    </source>
</evidence>
<dbReference type="AlphaFoldDB" id="A0A5N5UTR2"/>
<accession>A0A5N5UTR2</accession>
<evidence type="ECO:0000313" key="3">
    <source>
        <dbReference type="EMBL" id="KAB7751510.1"/>
    </source>
</evidence>
<organism evidence="3 4">
    <name type="scientific">Mycolicibacterium phlei DSM 43239 = CCUG 21000</name>
    <dbReference type="NCBI Taxonomy" id="1226750"/>
    <lineage>
        <taxon>Bacteria</taxon>
        <taxon>Bacillati</taxon>
        <taxon>Actinomycetota</taxon>
        <taxon>Actinomycetes</taxon>
        <taxon>Mycobacteriales</taxon>
        <taxon>Mycobacteriaceae</taxon>
        <taxon>Mycolicibacterium</taxon>
    </lineage>
</organism>
<feature type="compositionally biased region" description="Basic and acidic residues" evidence="1">
    <location>
        <begin position="68"/>
        <end position="77"/>
    </location>
</feature>
<feature type="region of interest" description="Disordered" evidence="1">
    <location>
        <begin position="1"/>
        <end position="176"/>
    </location>
</feature>
<keyword evidence="2" id="KW-0812">Transmembrane</keyword>
<comment type="caution">
    <text evidence="3">The sequence shown here is derived from an EMBL/GenBank/DDBJ whole genome shotgun (WGS) entry which is preliminary data.</text>
</comment>
<feature type="compositionally biased region" description="Low complexity" evidence="1">
    <location>
        <begin position="15"/>
        <end position="32"/>
    </location>
</feature>
<keyword evidence="2" id="KW-0472">Membrane</keyword>
<sequence length="442" mass="44129">MFGGGAVALADETGSSSNPNPSHGSESSSQPNRPGGIRVTGHFGPRVKAGSETDGSTGTTTTTTVRNDTTDDGDRASAADGADATGGLDATGDLGAVDDGAIDDGVTGESATQTTPAGSTSSEPSASPSGTAPALVPTSSESGTEPSSSAPASPNQSDSPLLSNPSTPAGPTVDPVRKALEPVSNAVTTFGRVLNSVPGRLADLSTSTTPVRDVIAEVRDMLTTMYGAVTPLMAVPGNLYSLFGVPVPPAQPLIGTGGSFDGAKIEVPDEAPLFGPQPAQVAPAYVPTPGPLFGTLAPRPTLGKVATAPRTQPLTVSGIVPLKMDTPRTAQSLFQHVIEAVLVPASLTALAAVALPGIGALLVVSAAGVRLGYRQAKAALKMRTSGIARFAGPGPIGVVRSGSMIALRQRSRGPRTARAVCPEVAAQPASTEATVLTLERIA</sequence>
<gene>
    <name evidence="3" type="ORF">MPHL21000_24875</name>
</gene>
<protein>
    <submittedName>
        <fullName evidence="3">Uncharacterized protein</fullName>
    </submittedName>
</protein>
<reference evidence="3 4" key="1">
    <citation type="submission" date="2012-10" db="EMBL/GenBank/DDBJ databases">
        <title>The draft sequence of the Mycobacterium pheli genome.</title>
        <authorList>
            <person name="Pettersson B.M.F."/>
            <person name="Das S."/>
            <person name="Dasgupta S."/>
            <person name="Bhattacharya A."/>
            <person name="Kirsebom L.A."/>
        </authorList>
    </citation>
    <scope>NUCLEOTIDE SEQUENCE [LARGE SCALE GENOMIC DNA]</scope>
    <source>
        <strain evidence="3 4">CCUG 21000</strain>
    </source>
</reference>
<keyword evidence="2" id="KW-1133">Transmembrane helix</keyword>
<dbReference type="EMBL" id="ANBP01000055">
    <property type="protein sequence ID" value="KAB7751510.1"/>
    <property type="molecule type" value="Genomic_DNA"/>
</dbReference>
<feature type="transmembrane region" description="Helical" evidence="2">
    <location>
        <begin position="349"/>
        <end position="373"/>
    </location>
</feature>
<dbReference type="Proteomes" id="UP000325690">
    <property type="component" value="Unassembled WGS sequence"/>
</dbReference>
<keyword evidence="4" id="KW-1185">Reference proteome</keyword>
<proteinExistence type="predicted"/>
<evidence type="ECO:0000256" key="1">
    <source>
        <dbReference type="SAM" id="MobiDB-lite"/>
    </source>
</evidence>